<keyword evidence="3" id="KW-1185">Reference proteome</keyword>
<dbReference type="Proteomes" id="UP000009011">
    <property type="component" value="Chromosome"/>
</dbReference>
<feature type="chain" id="PRO_5003707231" description="Transporter" evidence="1">
    <location>
        <begin position="21"/>
        <end position="301"/>
    </location>
</feature>
<protein>
    <recommendedName>
        <fullName evidence="4">Transporter</fullName>
    </recommendedName>
</protein>
<evidence type="ECO:0008006" key="4">
    <source>
        <dbReference type="Google" id="ProtNLM"/>
    </source>
</evidence>
<dbReference type="AlphaFoldDB" id="I6ZRD3"/>
<proteinExistence type="predicted"/>
<dbReference type="HOGENOM" id="CLU_893475_0_0_10"/>
<reference evidence="2 3" key="1">
    <citation type="journal article" date="2013" name="PLoS ONE">
        <title>Genomic analysis of Melioribacter roseus, facultatively anaerobic organotrophic bacterium representing a novel deep lineage within Bacteriodetes/Chlorobi group.</title>
        <authorList>
            <person name="Kadnikov V.V."/>
            <person name="Mardanov A.V."/>
            <person name="Podosokorskaya O.A."/>
            <person name="Gavrilov S.N."/>
            <person name="Kublanov I.V."/>
            <person name="Beletsky A.V."/>
            <person name="Bonch-Osmolovskaya E.A."/>
            <person name="Ravin N.V."/>
        </authorList>
    </citation>
    <scope>NUCLEOTIDE SEQUENCE [LARGE SCALE GENOMIC DNA]</scope>
    <source>
        <strain evidence="3">JCM 17771 / P3M-2</strain>
    </source>
</reference>
<gene>
    <name evidence="2" type="ordered locus">MROS_1392</name>
</gene>
<dbReference type="eggNOG" id="ENOG502ZB0M">
    <property type="taxonomic scope" value="Bacteria"/>
</dbReference>
<dbReference type="RefSeq" id="WP_014856063.1">
    <property type="nucleotide sequence ID" value="NC_018178.1"/>
</dbReference>
<dbReference type="OrthoDB" id="1119914at2"/>
<keyword evidence="1" id="KW-0732">Signal</keyword>
<evidence type="ECO:0000313" key="3">
    <source>
        <dbReference type="Proteomes" id="UP000009011"/>
    </source>
</evidence>
<dbReference type="PATRIC" id="fig|1191523.3.peg.1479"/>
<accession>I6ZRD3</accession>
<evidence type="ECO:0000256" key="1">
    <source>
        <dbReference type="SAM" id="SignalP"/>
    </source>
</evidence>
<sequence>MKIHFLIASLFLFVSTYSYGQGCSDAGVCTINGLKPHGQESANSINNQFKIGGFFGVADNSVNVYGNYLEYNGRVTGKYGVDIKITSIAQSGNDISKRGLSDVFLNLNYFAADRFVITAGAKIPLSDANRKLDGLSLPMDYQPTLGTLDLIMGAAYAINNFQIVAAIQQPLSQNGNEFISGDYPANSPLRNFQTTNKFKRSGDVLLRVSYPIRLYRDLTITPSILPIYHLANDKYTDEYEIENEIIGSRGLTLNGNIYLDYKLNEENSVQLNVGAPFIVRDSRPDGLTRSFIATLEYKITF</sequence>
<name>I6ZRD3_MELRP</name>
<dbReference type="EMBL" id="CP003557">
    <property type="protein sequence ID" value="AFN74629.1"/>
    <property type="molecule type" value="Genomic_DNA"/>
</dbReference>
<feature type="signal peptide" evidence="1">
    <location>
        <begin position="1"/>
        <end position="20"/>
    </location>
</feature>
<evidence type="ECO:0000313" key="2">
    <source>
        <dbReference type="EMBL" id="AFN74629.1"/>
    </source>
</evidence>
<dbReference type="KEGG" id="mro:MROS_1392"/>
<organism evidence="2 3">
    <name type="scientific">Melioribacter roseus (strain DSM 23840 / JCM 17771 / VKM B-2668 / P3M-2)</name>
    <dbReference type="NCBI Taxonomy" id="1191523"/>
    <lineage>
        <taxon>Bacteria</taxon>
        <taxon>Pseudomonadati</taxon>
        <taxon>Ignavibacteriota</taxon>
        <taxon>Ignavibacteria</taxon>
        <taxon>Ignavibacteriales</taxon>
        <taxon>Melioribacteraceae</taxon>
        <taxon>Melioribacter</taxon>
    </lineage>
</organism>